<dbReference type="InterPro" id="IPR003661">
    <property type="entry name" value="HisK_dim/P_dom"/>
</dbReference>
<dbReference type="Proteomes" id="UP001238179">
    <property type="component" value="Chromosome"/>
</dbReference>
<dbReference type="NCBIfam" id="TIGR00229">
    <property type="entry name" value="sensory_box"/>
    <property type="match status" value="2"/>
</dbReference>
<organism evidence="7 8">
    <name type="scientific">Mesoterricola silvestris</name>
    <dbReference type="NCBI Taxonomy" id="2927979"/>
    <lineage>
        <taxon>Bacteria</taxon>
        <taxon>Pseudomonadati</taxon>
        <taxon>Acidobacteriota</taxon>
        <taxon>Holophagae</taxon>
        <taxon>Holophagales</taxon>
        <taxon>Holophagaceae</taxon>
        <taxon>Mesoterricola</taxon>
    </lineage>
</organism>
<evidence type="ECO:0000256" key="2">
    <source>
        <dbReference type="ARBA" id="ARBA00012438"/>
    </source>
</evidence>
<dbReference type="SUPFAM" id="SSF52172">
    <property type="entry name" value="CheY-like"/>
    <property type="match status" value="1"/>
</dbReference>
<dbReference type="CDD" id="cd00082">
    <property type="entry name" value="HisKA"/>
    <property type="match status" value="1"/>
</dbReference>
<dbReference type="AlphaFoldDB" id="A0AA48KCV4"/>
<dbReference type="InterPro" id="IPR000700">
    <property type="entry name" value="PAS-assoc_C"/>
</dbReference>
<feature type="domain" description="Histidine kinase" evidence="4">
    <location>
        <begin position="425"/>
        <end position="673"/>
    </location>
</feature>
<reference evidence="8" key="1">
    <citation type="journal article" date="2023" name="Int. J. Syst. Evol. Microbiol.">
        <title>Mesoterricola silvestris gen. nov., sp. nov., Mesoterricola sediminis sp. nov., Geothrix oryzae sp. nov., Geothrix edaphica sp. nov., Geothrix rubra sp. nov., and Geothrix limicola sp. nov., six novel members of Acidobacteriota isolated from soils.</title>
        <authorList>
            <person name="Itoh H."/>
            <person name="Sugisawa Y."/>
            <person name="Mise K."/>
            <person name="Xu Z."/>
            <person name="Kuniyasu M."/>
            <person name="Ushijima N."/>
            <person name="Kawano K."/>
            <person name="Kobayashi E."/>
            <person name="Shiratori Y."/>
            <person name="Masuda Y."/>
            <person name="Senoo K."/>
        </authorList>
    </citation>
    <scope>NUCLEOTIDE SEQUENCE [LARGE SCALE GENOMIC DNA]</scope>
    <source>
        <strain evidence="8">W79</strain>
    </source>
</reference>
<evidence type="ECO:0000259" key="6">
    <source>
        <dbReference type="PROSITE" id="PS50113"/>
    </source>
</evidence>
<dbReference type="InterPro" id="IPR011006">
    <property type="entry name" value="CheY-like_superfamily"/>
</dbReference>
<dbReference type="SUPFAM" id="SSF55785">
    <property type="entry name" value="PYP-like sensor domain (PAS domain)"/>
    <property type="match status" value="2"/>
</dbReference>
<gene>
    <name evidence="7" type="ORF">METEAL_30720</name>
</gene>
<dbReference type="PRINTS" id="PR00344">
    <property type="entry name" value="BCTRLSENSOR"/>
</dbReference>
<dbReference type="InterPro" id="IPR000014">
    <property type="entry name" value="PAS"/>
</dbReference>
<dbReference type="Gene3D" id="3.40.50.2300">
    <property type="match status" value="1"/>
</dbReference>
<dbReference type="PROSITE" id="PS50112">
    <property type="entry name" value="PAS"/>
    <property type="match status" value="1"/>
</dbReference>
<dbReference type="SUPFAM" id="SSF55874">
    <property type="entry name" value="ATPase domain of HSP90 chaperone/DNA topoisomerase II/histidine kinase"/>
    <property type="match status" value="1"/>
</dbReference>
<keyword evidence="8" id="KW-1185">Reference proteome</keyword>
<keyword evidence="3" id="KW-0597">Phosphoprotein</keyword>
<dbReference type="InterPro" id="IPR013655">
    <property type="entry name" value="PAS_fold_3"/>
</dbReference>
<dbReference type="InterPro" id="IPR003594">
    <property type="entry name" value="HATPase_dom"/>
</dbReference>
<dbReference type="CDD" id="cd00130">
    <property type="entry name" value="PAS"/>
    <property type="match status" value="2"/>
</dbReference>
<sequence length="681" mass="74215">MSERPPEIHQPRALLVIEDDPLFSGALVELAARALPGAAVAGVATLGEGLRRVRGGGIEVVVLGSGLGGGPELPALDLLRREGGGVATVLVAKADPEAVAIQALRKGAQDCLGRAELSPELLARCLRRAFQRNACLLSPPGGGAEPGTEGQLRQNQEMFRIITENAGDLVTLLDRSGHRLFQNFAHARTLGFTMEELSEFPPMFLYHPEDRERLQEELERLFEGDGEGTTLFRMLHKDGTWRHFEGRAAVVHGGSAPADRAIIVSRDVTERVKADTELLKAHAIKNLILENSTLGIAFVRDRVFEWVNSRIGEILGRPVSELLGAPTRFLYPDDASYAAMAHATYDAMVRGECADITWQLLRGDGSPFWCRMIGRPLDPSRPHEGSVWLMEDITDQRRIEQERLSLEVQLRHAQKLEAIGQLAAGIAHEINTPTQYIGDNTRFLAEAFQDLLRVVEAQEEALPAPPGHLAELLEEVDLPYLKEEIPRALDQSAEGIARVTRIVKAMKDFSHPGSEDPLEVDLNRSIESTITVSRNEWKYVADLVLDLDPDLPPVLCYPNEINQAVLNLVVNAAHAIGEAQGGDSEAKGTITVSTALEAGMAVIRVRDTGAGIPEHVRPRIFDPFFTTKEVGKGTGQGLAIVHTVVVERHRGSVAFETETGAGSVFTLRIPVAPAPEGRPLG</sequence>
<dbReference type="EMBL" id="AP027080">
    <property type="protein sequence ID" value="BDU73898.1"/>
    <property type="molecule type" value="Genomic_DNA"/>
</dbReference>
<protein>
    <recommendedName>
        <fullName evidence="2">histidine kinase</fullName>
        <ecNumber evidence="2">2.7.13.3</ecNumber>
    </recommendedName>
</protein>
<dbReference type="SMART" id="SM00387">
    <property type="entry name" value="HATPase_c"/>
    <property type="match status" value="1"/>
</dbReference>
<dbReference type="PROSITE" id="PS50109">
    <property type="entry name" value="HIS_KIN"/>
    <property type="match status" value="1"/>
</dbReference>
<dbReference type="InterPro" id="IPR001610">
    <property type="entry name" value="PAC"/>
</dbReference>
<dbReference type="Gene3D" id="3.30.450.20">
    <property type="entry name" value="PAS domain"/>
    <property type="match status" value="2"/>
</dbReference>
<dbReference type="InterPro" id="IPR004358">
    <property type="entry name" value="Sig_transdc_His_kin-like_C"/>
</dbReference>
<dbReference type="PROSITE" id="PS50113">
    <property type="entry name" value="PAC"/>
    <property type="match status" value="2"/>
</dbReference>
<evidence type="ECO:0000259" key="4">
    <source>
        <dbReference type="PROSITE" id="PS50109"/>
    </source>
</evidence>
<dbReference type="KEGG" id="msil:METEAL_30720"/>
<feature type="domain" description="PAC" evidence="6">
    <location>
        <begin position="228"/>
        <end position="280"/>
    </location>
</feature>
<dbReference type="Pfam" id="PF13426">
    <property type="entry name" value="PAS_9"/>
    <property type="match status" value="1"/>
</dbReference>
<evidence type="ECO:0000313" key="8">
    <source>
        <dbReference type="Proteomes" id="UP001238179"/>
    </source>
</evidence>
<dbReference type="InterPro" id="IPR036890">
    <property type="entry name" value="HATPase_C_sf"/>
</dbReference>
<dbReference type="InterPro" id="IPR035965">
    <property type="entry name" value="PAS-like_dom_sf"/>
</dbReference>
<dbReference type="Pfam" id="PF02518">
    <property type="entry name" value="HATPase_c"/>
    <property type="match status" value="1"/>
</dbReference>
<accession>A0AA48KCV4</accession>
<evidence type="ECO:0000256" key="3">
    <source>
        <dbReference type="ARBA" id="ARBA00022553"/>
    </source>
</evidence>
<proteinExistence type="predicted"/>
<feature type="domain" description="PAS" evidence="5">
    <location>
        <begin position="155"/>
        <end position="225"/>
    </location>
</feature>
<comment type="catalytic activity">
    <reaction evidence="1">
        <text>ATP + protein L-histidine = ADP + protein N-phospho-L-histidine.</text>
        <dbReference type="EC" id="2.7.13.3"/>
    </reaction>
</comment>
<dbReference type="InterPro" id="IPR005467">
    <property type="entry name" value="His_kinase_dom"/>
</dbReference>
<evidence type="ECO:0000256" key="1">
    <source>
        <dbReference type="ARBA" id="ARBA00000085"/>
    </source>
</evidence>
<dbReference type="RefSeq" id="WP_316412565.1">
    <property type="nucleotide sequence ID" value="NZ_AP027080.1"/>
</dbReference>
<dbReference type="SMART" id="SM00086">
    <property type="entry name" value="PAC"/>
    <property type="match status" value="2"/>
</dbReference>
<dbReference type="GO" id="GO:0000155">
    <property type="term" value="F:phosphorelay sensor kinase activity"/>
    <property type="evidence" value="ECO:0007669"/>
    <property type="project" value="InterPro"/>
</dbReference>
<feature type="domain" description="PAC" evidence="6">
    <location>
        <begin position="354"/>
        <end position="405"/>
    </location>
</feature>
<evidence type="ECO:0000313" key="7">
    <source>
        <dbReference type="EMBL" id="BDU73898.1"/>
    </source>
</evidence>
<dbReference type="PANTHER" id="PTHR43065:SF50">
    <property type="entry name" value="HISTIDINE KINASE"/>
    <property type="match status" value="1"/>
</dbReference>
<evidence type="ECO:0000259" key="5">
    <source>
        <dbReference type="PROSITE" id="PS50112"/>
    </source>
</evidence>
<dbReference type="SMART" id="SM00091">
    <property type="entry name" value="PAS"/>
    <property type="match status" value="2"/>
</dbReference>
<dbReference type="Gene3D" id="3.30.565.10">
    <property type="entry name" value="Histidine kinase-like ATPase, C-terminal domain"/>
    <property type="match status" value="1"/>
</dbReference>
<name>A0AA48KCV4_9BACT</name>
<dbReference type="Gene3D" id="1.10.287.130">
    <property type="match status" value="1"/>
</dbReference>
<dbReference type="EC" id="2.7.13.3" evidence="2"/>
<dbReference type="Pfam" id="PF08447">
    <property type="entry name" value="PAS_3"/>
    <property type="match status" value="1"/>
</dbReference>
<dbReference type="PANTHER" id="PTHR43065">
    <property type="entry name" value="SENSOR HISTIDINE KINASE"/>
    <property type="match status" value="1"/>
</dbReference>